<feature type="transmembrane region" description="Helical" evidence="1">
    <location>
        <begin position="342"/>
        <end position="359"/>
    </location>
</feature>
<keyword evidence="1" id="KW-0472">Membrane</keyword>
<evidence type="ECO:0000256" key="1">
    <source>
        <dbReference type="SAM" id="Phobius"/>
    </source>
</evidence>
<feature type="transmembrane region" description="Helical" evidence="1">
    <location>
        <begin position="280"/>
        <end position="307"/>
    </location>
</feature>
<feature type="transmembrane region" description="Helical" evidence="1">
    <location>
        <begin position="365"/>
        <end position="386"/>
    </location>
</feature>
<reference evidence="2" key="1">
    <citation type="submission" date="2021-09" db="EMBL/GenBank/DDBJ databases">
        <authorList>
            <consortium name="AG Swart"/>
            <person name="Singh M."/>
            <person name="Singh A."/>
            <person name="Seah K."/>
            <person name="Emmerich C."/>
        </authorList>
    </citation>
    <scope>NUCLEOTIDE SEQUENCE</scope>
    <source>
        <strain evidence="2">ATCC30299</strain>
    </source>
</reference>
<dbReference type="AlphaFoldDB" id="A0AAU9JWG2"/>
<dbReference type="Proteomes" id="UP001162131">
    <property type="component" value="Unassembled WGS sequence"/>
</dbReference>
<dbReference type="EMBL" id="CAJZBQ010000053">
    <property type="protein sequence ID" value="CAG9331609.1"/>
    <property type="molecule type" value="Genomic_DNA"/>
</dbReference>
<gene>
    <name evidence="2" type="ORF">BSTOLATCC_MIC53674</name>
</gene>
<comment type="caution">
    <text evidence="2">The sequence shown here is derived from an EMBL/GenBank/DDBJ whole genome shotgun (WGS) entry which is preliminary data.</text>
</comment>
<sequence length="449" mass="52446">MEYERSLFRIYDVLLKQRSIHYSFRMLMAFCWLIGTLELVCLITFHSLYVNDGTILAKAISHQLLSDCPSYTSPEFNLSLPISSHCSTNITQTIFPEDIFLINISSYSYEFSTQRQSIFLNKEVRERKGFQVHNITIEREDLILTGLWNIAGMMNERDTIIMNQIISVFSDYGGMMKNLGNGNYWIWTKEYVSEKKHIGNLGRIWDVFRAFYWFAIISLVTGLICRFAIVGSSAFLLALLSCPCFRFINPNCRYIAYFAFPWIGEPAYALSHANKSSFRLIMAFLLMLFVFYMMYIGASILWTYGVLENLYPLGLDERFYNLFSLIEFFSLIMIRTKKSAAFYPRITCFIITAFIIYRYHYVYGFLNMAFSAVSLYSFGLMCYAILNWEMPIFLSEGPTFDSPRLLYQQVFTHNPTALPDVWSLFYPVEGRGDFSDQEMHRIFPQNIPV</sequence>
<evidence type="ECO:0000313" key="2">
    <source>
        <dbReference type="EMBL" id="CAG9331609.1"/>
    </source>
</evidence>
<accession>A0AAU9JWG2</accession>
<organism evidence="2 3">
    <name type="scientific">Blepharisma stoltei</name>
    <dbReference type="NCBI Taxonomy" id="1481888"/>
    <lineage>
        <taxon>Eukaryota</taxon>
        <taxon>Sar</taxon>
        <taxon>Alveolata</taxon>
        <taxon>Ciliophora</taxon>
        <taxon>Postciliodesmatophora</taxon>
        <taxon>Heterotrichea</taxon>
        <taxon>Heterotrichida</taxon>
        <taxon>Blepharismidae</taxon>
        <taxon>Blepharisma</taxon>
    </lineage>
</organism>
<protein>
    <submittedName>
        <fullName evidence="2">Uncharacterized protein</fullName>
    </submittedName>
</protein>
<evidence type="ECO:0000313" key="3">
    <source>
        <dbReference type="Proteomes" id="UP001162131"/>
    </source>
</evidence>
<name>A0AAU9JWG2_9CILI</name>
<keyword evidence="3" id="KW-1185">Reference proteome</keyword>
<feature type="transmembrane region" description="Helical" evidence="1">
    <location>
        <begin position="26"/>
        <end position="49"/>
    </location>
</feature>
<keyword evidence="1" id="KW-1133">Transmembrane helix</keyword>
<feature type="transmembrane region" description="Helical" evidence="1">
    <location>
        <begin position="210"/>
        <end position="240"/>
    </location>
</feature>
<feature type="transmembrane region" description="Helical" evidence="1">
    <location>
        <begin position="319"/>
        <end position="335"/>
    </location>
</feature>
<keyword evidence="1" id="KW-0812">Transmembrane</keyword>
<proteinExistence type="predicted"/>